<dbReference type="Pfam" id="PF00046">
    <property type="entry name" value="Homeodomain"/>
    <property type="match status" value="1"/>
</dbReference>
<evidence type="ECO:0000256" key="3">
    <source>
        <dbReference type="ARBA" id="ARBA00023125"/>
    </source>
</evidence>
<accession>A0A9P0C9D5</accession>
<sequence length="362" mass="38438">MWPNSLAAGCNADGELAFPPFSSGLQQCGSSVGAAVGVGVGVGMASYIKPYSVNSIVDSFHGYTAGQCHTHCFPQFSTNPRKQRRERTTFTRAQLDVLEALFAKTRYPDIFMREEVALKINLPESRVQVWFKNRRAKCRQQVKQHQQQHNGSGGGGGEKTSSRHGSKSKGASGNSTSNANAVSSKAGTGGTGGAGHPTSTAPTPTAPSLSFNTNTTSSSASSPLVPSTPHHRGVDSPATPTHSPYIKPLLSATPPIPSVYTSVANASIWSPAILDSCIDRSPSGSGYSGGSTNTVNSAVTTYPNSHHHAHQNYNSYYSNTDYLGSSGVMAHSQLSSENGLDSSWVKREDSSWFYNSSSWERK</sequence>
<evidence type="ECO:0000256" key="4">
    <source>
        <dbReference type="ARBA" id="ARBA00023155"/>
    </source>
</evidence>
<keyword evidence="4 6" id="KW-0371">Homeobox</keyword>
<keyword evidence="5 6" id="KW-0539">Nucleus</keyword>
<evidence type="ECO:0000313" key="11">
    <source>
        <dbReference type="Proteomes" id="UP001152759"/>
    </source>
</evidence>
<evidence type="ECO:0000256" key="1">
    <source>
        <dbReference type="ARBA" id="ARBA00004123"/>
    </source>
</evidence>
<dbReference type="PANTHER" id="PTHR45793">
    <property type="entry name" value="HOMEOBOX PROTEIN"/>
    <property type="match status" value="1"/>
</dbReference>
<dbReference type="GO" id="GO:0000978">
    <property type="term" value="F:RNA polymerase II cis-regulatory region sequence-specific DNA binding"/>
    <property type="evidence" value="ECO:0007669"/>
    <property type="project" value="TreeGrafter"/>
</dbReference>
<dbReference type="AlphaFoldDB" id="A0A9P0C9D5"/>
<dbReference type="KEGG" id="btab:109041181"/>
<dbReference type="PROSITE" id="PS50071">
    <property type="entry name" value="HOMEOBOX_2"/>
    <property type="match status" value="1"/>
</dbReference>
<feature type="DNA-binding region" description="Homeobox" evidence="6">
    <location>
        <begin position="83"/>
        <end position="142"/>
    </location>
</feature>
<dbReference type="PANTHER" id="PTHR45793:SF5">
    <property type="entry name" value="HOMEOTIC PROTEIN OCELLILESS"/>
    <property type="match status" value="1"/>
</dbReference>
<dbReference type="InterPro" id="IPR017970">
    <property type="entry name" value="Homeobox_CS"/>
</dbReference>
<feature type="compositionally biased region" description="Polar residues" evidence="8">
    <location>
        <begin position="169"/>
        <end position="182"/>
    </location>
</feature>
<comment type="subcellular location">
    <subcellularLocation>
        <location evidence="1 6 7">Nucleus</location>
    </subcellularLocation>
</comment>
<dbReference type="PROSITE" id="PS00027">
    <property type="entry name" value="HOMEOBOX_1"/>
    <property type="match status" value="1"/>
</dbReference>
<dbReference type="EMBL" id="OU963862">
    <property type="protein sequence ID" value="CAH0753406.1"/>
    <property type="molecule type" value="Genomic_DNA"/>
</dbReference>
<keyword evidence="3 6" id="KW-0238">DNA-binding</keyword>
<keyword evidence="11" id="KW-1185">Reference proteome</keyword>
<evidence type="ECO:0000256" key="5">
    <source>
        <dbReference type="ARBA" id="ARBA00023242"/>
    </source>
</evidence>
<gene>
    <name evidence="10" type="ORF">BEMITA_LOCUS747</name>
</gene>
<evidence type="ECO:0000256" key="8">
    <source>
        <dbReference type="SAM" id="MobiDB-lite"/>
    </source>
</evidence>
<keyword evidence="2" id="KW-0217">Developmental protein</keyword>
<feature type="region of interest" description="Disordered" evidence="8">
    <location>
        <begin position="138"/>
        <end position="246"/>
    </location>
</feature>
<dbReference type="FunFam" id="1.10.10.60:FF:000142">
    <property type="entry name" value="homeobox protein OTX2 isoform X2"/>
    <property type="match status" value="1"/>
</dbReference>
<feature type="compositionally biased region" description="Low complexity" evidence="8">
    <location>
        <begin position="196"/>
        <end position="228"/>
    </location>
</feature>
<proteinExistence type="predicted"/>
<evidence type="ECO:0000256" key="6">
    <source>
        <dbReference type="PROSITE-ProRule" id="PRU00108"/>
    </source>
</evidence>
<protein>
    <recommendedName>
        <fullName evidence="9">Homeobox domain-containing protein</fullName>
    </recommendedName>
</protein>
<evidence type="ECO:0000256" key="2">
    <source>
        <dbReference type="ARBA" id="ARBA00022473"/>
    </source>
</evidence>
<reference evidence="10" key="1">
    <citation type="submission" date="2021-12" db="EMBL/GenBank/DDBJ databases">
        <authorList>
            <person name="King R."/>
        </authorList>
    </citation>
    <scope>NUCLEOTIDE SEQUENCE</scope>
</reference>
<dbReference type="Proteomes" id="UP001152759">
    <property type="component" value="Chromosome 1"/>
</dbReference>
<name>A0A9P0C9D5_BEMTA</name>
<evidence type="ECO:0000313" key="10">
    <source>
        <dbReference type="EMBL" id="CAH0753406.1"/>
    </source>
</evidence>
<dbReference type="OrthoDB" id="6159439at2759"/>
<evidence type="ECO:0000259" key="9">
    <source>
        <dbReference type="PROSITE" id="PS50071"/>
    </source>
</evidence>
<dbReference type="GO" id="GO:0005634">
    <property type="term" value="C:nucleus"/>
    <property type="evidence" value="ECO:0007669"/>
    <property type="project" value="UniProtKB-SubCell"/>
</dbReference>
<evidence type="ECO:0000256" key="7">
    <source>
        <dbReference type="RuleBase" id="RU000682"/>
    </source>
</evidence>
<dbReference type="InterPro" id="IPR009057">
    <property type="entry name" value="Homeodomain-like_sf"/>
</dbReference>
<dbReference type="CDD" id="cd00086">
    <property type="entry name" value="homeodomain"/>
    <property type="match status" value="1"/>
</dbReference>
<dbReference type="Gene3D" id="1.10.10.60">
    <property type="entry name" value="Homeodomain-like"/>
    <property type="match status" value="1"/>
</dbReference>
<organism evidence="10 11">
    <name type="scientific">Bemisia tabaci</name>
    <name type="common">Sweetpotato whitefly</name>
    <name type="synonym">Aleurodes tabaci</name>
    <dbReference type="NCBI Taxonomy" id="7038"/>
    <lineage>
        <taxon>Eukaryota</taxon>
        <taxon>Metazoa</taxon>
        <taxon>Ecdysozoa</taxon>
        <taxon>Arthropoda</taxon>
        <taxon>Hexapoda</taxon>
        <taxon>Insecta</taxon>
        <taxon>Pterygota</taxon>
        <taxon>Neoptera</taxon>
        <taxon>Paraneoptera</taxon>
        <taxon>Hemiptera</taxon>
        <taxon>Sternorrhyncha</taxon>
        <taxon>Aleyrodoidea</taxon>
        <taxon>Aleyrodidae</taxon>
        <taxon>Aleyrodinae</taxon>
        <taxon>Bemisia</taxon>
    </lineage>
</organism>
<dbReference type="GO" id="GO:0000981">
    <property type="term" value="F:DNA-binding transcription factor activity, RNA polymerase II-specific"/>
    <property type="evidence" value="ECO:0007669"/>
    <property type="project" value="InterPro"/>
</dbReference>
<dbReference type="SUPFAM" id="SSF46689">
    <property type="entry name" value="Homeodomain-like"/>
    <property type="match status" value="1"/>
</dbReference>
<dbReference type="SMART" id="SM00389">
    <property type="entry name" value="HOX"/>
    <property type="match status" value="1"/>
</dbReference>
<dbReference type="InterPro" id="IPR001356">
    <property type="entry name" value="HD"/>
</dbReference>
<feature type="domain" description="Homeobox" evidence="9">
    <location>
        <begin position="81"/>
        <end position="141"/>
    </location>
</feature>